<reference evidence="2 3" key="1">
    <citation type="journal article" date="2021" name="J. Hered.">
        <title>A chromosome-level genome assembly of the parasitoid wasp, Cotesia glomerata (Hymenoptera: Braconidae).</title>
        <authorList>
            <person name="Pinto B.J."/>
            <person name="Weis J.J."/>
            <person name="Gamble T."/>
            <person name="Ode P.J."/>
            <person name="Paul R."/>
            <person name="Zaspel J.M."/>
        </authorList>
    </citation>
    <scope>NUCLEOTIDE SEQUENCE [LARGE SCALE GENOMIC DNA]</scope>
    <source>
        <strain evidence="2">CgM1</strain>
    </source>
</reference>
<dbReference type="AlphaFoldDB" id="A0AAV7J085"/>
<comment type="caution">
    <text evidence="2">The sequence shown here is derived from an EMBL/GenBank/DDBJ whole genome shotgun (WGS) entry which is preliminary data.</text>
</comment>
<dbReference type="EMBL" id="JAHXZJ010000374">
    <property type="protein sequence ID" value="KAH0561149.1"/>
    <property type="molecule type" value="Genomic_DNA"/>
</dbReference>
<dbReference type="Proteomes" id="UP000826195">
    <property type="component" value="Unassembled WGS sequence"/>
</dbReference>
<evidence type="ECO:0000256" key="1">
    <source>
        <dbReference type="SAM" id="MobiDB-lite"/>
    </source>
</evidence>
<name>A0AAV7J085_COTGL</name>
<proteinExistence type="predicted"/>
<keyword evidence="3" id="KW-1185">Reference proteome</keyword>
<feature type="compositionally biased region" description="Acidic residues" evidence="1">
    <location>
        <begin position="421"/>
        <end position="468"/>
    </location>
</feature>
<feature type="region of interest" description="Disordered" evidence="1">
    <location>
        <begin position="402"/>
        <end position="468"/>
    </location>
</feature>
<protein>
    <recommendedName>
        <fullName evidence="4">BEN domain-containing protein</fullName>
    </recommendedName>
</protein>
<feature type="region of interest" description="Disordered" evidence="1">
    <location>
        <begin position="157"/>
        <end position="214"/>
    </location>
</feature>
<sequence>MTTKPRKRKYALVWWIDSSETDILPLLSIPKKYRKEGAVGEIQFKDSVTKKNVKSSVKILSINTDSDVLNNLIVNDHGEIVDSSQKIFSSTVLEKKKELKESSKLLEGIKKSNKNKIQKKLLKQKSILSKVIPHTTENPLLNYENISESFPHLMKSRSDQLLSQNSPSTSTSTSNSKLLNNETLFPNPGTSNQPELTETTNTKEYSTSSNTGNNSITDTLTAVINEKNFEPEITNCGNSEIIETKQSKELPPITLNLQDIQAPLNNNELGAEGMTFATISTKGLDAIPIQYLKPSKDVVEIGKNAKFYLPLDCMERIQDEAQQDWRKFIRETLDEVYGENICNFSAKGKKKQSRPAIDHNLYKGLLYRAREMTNKTVAEKAVVKCINQHCVNKRKYLSPESMKKIGKKSKGKNKLHREIIEEKEEDDEYEEDEDEEDEDEEDEEDEDEEEEEDEDEDEEDDEDIIDLK</sequence>
<feature type="compositionally biased region" description="Low complexity" evidence="1">
    <location>
        <begin position="161"/>
        <end position="184"/>
    </location>
</feature>
<organism evidence="2 3">
    <name type="scientific">Cotesia glomerata</name>
    <name type="common">Lepidopteran parasitic wasp</name>
    <name type="synonym">Apanteles glomeratus</name>
    <dbReference type="NCBI Taxonomy" id="32391"/>
    <lineage>
        <taxon>Eukaryota</taxon>
        <taxon>Metazoa</taxon>
        <taxon>Ecdysozoa</taxon>
        <taxon>Arthropoda</taxon>
        <taxon>Hexapoda</taxon>
        <taxon>Insecta</taxon>
        <taxon>Pterygota</taxon>
        <taxon>Neoptera</taxon>
        <taxon>Endopterygota</taxon>
        <taxon>Hymenoptera</taxon>
        <taxon>Apocrita</taxon>
        <taxon>Ichneumonoidea</taxon>
        <taxon>Braconidae</taxon>
        <taxon>Microgastrinae</taxon>
        <taxon>Cotesia</taxon>
    </lineage>
</organism>
<feature type="compositionally biased region" description="Basic residues" evidence="1">
    <location>
        <begin position="404"/>
        <end position="415"/>
    </location>
</feature>
<evidence type="ECO:0000313" key="2">
    <source>
        <dbReference type="EMBL" id="KAH0561149.1"/>
    </source>
</evidence>
<evidence type="ECO:0000313" key="3">
    <source>
        <dbReference type="Proteomes" id="UP000826195"/>
    </source>
</evidence>
<evidence type="ECO:0008006" key="4">
    <source>
        <dbReference type="Google" id="ProtNLM"/>
    </source>
</evidence>
<feature type="compositionally biased region" description="Polar residues" evidence="1">
    <location>
        <begin position="188"/>
        <end position="205"/>
    </location>
</feature>
<gene>
    <name evidence="2" type="ORF">KQX54_013828</name>
</gene>
<accession>A0AAV7J085</accession>